<accession>A0A1S3HJQ3</accession>
<feature type="region of interest" description="Disordered" evidence="6">
    <location>
        <begin position="203"/>
        <end position="388"/>
    </location>
</feature>
<keyword evidence="2" id="KW-0677">Repeat</keyword>
<dbReference type="InterPro" id="IPR013087">
    <property type="entry name" value="Znf_C2H2_type"/>
</dbReference>
<dbReference type="PANTHER" id="PTHR24403">
    <property type="entry name" value="ZINC FINGER PROTEIN"/>
    <property type="match status" value="1"/>
</dbReference>
<feature type="compositionally biased region" description="Low complexity" evidence="6">
    <location>
        <begin position="213"/>
        <end position="235"/>
    </location>
</feature>
<feature type="compositionally biased region" description="Polar residues" evidence="6">
    <location>
        <begin position="260"/>
        <end position="269"/>
    </location>
</feature>
<feature type="domain" description="C2H2-type" evidence="7">
    <location>
        <begin position="555"/>
        <end position="578"/>
    </location>
</feature>
<feature type="compositionally biased region" description="Polar residues" evidence="6">
    <location>
        <begin position="65"/>
        <end position="77"/>
    </location>
</feature>
<evidence type="ECO:0000256" key="4">
    <source>
        <dbReference type="ARBA" id="ARBA00022833"/>
    </source>
</evidence>
<feature type="compositionally biased region" description="Basic and acidic residues" evidence="6">
    <location>
        <begin position="270"/>
        <end position="313"/>
    </location>
</feature>
<evidence type="ECO:0000256" key="3">
    <source>
        <dbReference type="ARBA" id="ARBA00022771"/>
    </source>
</evidence>
<dbReference type="InterPro" id="IPR036236">
    <property type="entry name" value="Znf_C2H2_sf"/>
</dbReference>
<proteinExistence type="predicted"/>
<reference evidence="9 10" key="1">
    <citation type="submission" date="2025-04" db="UniProtKB">
        <authorList>
            <consortium name="RefSeq"/>
        </authorList>
    </citation>
    <scope>IDENTIFICATION</scope>
    <source>
        <tissue evidence="9 10">Gonads</tissue>
    </source>
</reference>
<keyword evidence="3 5" id="KW-0863">Zinc-finger</keyword>
<feature type="compositionally biased region" description="Basic and acidic residues" evidence="6">
    <location>
        <begin position="247"/>
        <end position="259"/>
    </location>
</feature>
<dbReference type="RefSeq" id="XP_013386349.1">
    <property type="nucleotide sequence ID" value="XM_013530895.1"/>
</dbReference>
<keyword evidence="8" id="KW-1185">Reference proteome</keyword>
<dbReference type="PANTHER" id="PTHR24403:SF67">
    <property type="entry name" value="FI01116P-RELATED"/>
    <property type="match status" value="1"/>
</dbReference>
<evidence type="ECO:0000313" key="10">
    <source>
        <dbReference type="RefSeq" id="XP_013386347.1"/>
    </source>
</evidence>
<dbReference type="STRING" id="7574.A0A1S3HJQ3"/>
<dbReference type="GeneID" id="106155870"/>
<evidence type="ECO:0000256" key="6">
    <source>
        <dbReference type="SAM" id="MobiDB-lite"/>
    </source>
</evidence>
<dbReference type="SMART" id="SM00355">
    <property type="entry name" value="ZnF_C2H2"/>
    <property type="match status" value="3"/>
</dbReference>
<dbReference type="PROSITE" id="PS00028">
    <property type="entry name" value="ZINC_FINGER_C2H2_1"/>
    <property type="match status" value="1"/>
</dbReference>
<evidence type="ECO:0000256" key="5">
    <source>
        <dbReference type="PROSITE-ProRule" id="PRU00042"/>
    </source>
</evidence>
<name>A0A1S3HJQ3_LINAN</name>
<keyword evidence="4" id="KW-0862">Zinc</keyword>
<dbReference type="Gene3D" id="3.30.160.60">
    <property type="entry name" value="Classic Zinc Finger"/>
    <property type="match status" value="1"/>
</dbReference>
<evidence type="ECO:0000313" key="11">
    <source>
        <dbReference type="RefSeq" id="XP_013386348.1"/>
    </source>
</evidence>
<evidence type="ECO:0000313" key="12">
    <source>
        <dbReference type="RefSeq" id="XP_013386349.1"/>
    </source>
</evidence>
<dbReference type="RefSeq" id="XP_013386347.1">
    <property type="nucleotide sequence ID" value="XM_013530893.1"/>
</dbReference>
<dbReference type="OrthoDB" id="6374501at2759"/>
<organism evidence="8 11">
    <name type="scientific">Lingula anatina</name>
    <name type="common">Brachiopod</name>
    <name type="synonym">Lingula unguis</name>
    <dbReference type="NCBI Taxonomy" id="7574"/>
    <lineage>
        <taxon>Eukaryota</taxon>
        <taxon>Metazoa</taxon>
        <taxon>Spiralia</taxon>
        <taxon>Lophotrochozoa</taxon>
        <taxon>Brachiopoda</taxon>
        <taxon>Linguliformea</taxon>
        <taxon>Lingulata</taxon>
        <taxon>Lingulida</taxon>
        <taxon>Linguloidea</taxon>
        <taxon>Lingulidae</taxon>
        <taxon>Lingula</taxon>
    </lineage>
</organism>
<feature type="region of interest" description="Disordered" evidence="6">
    <location>
        <begin position="58"/>
        <end position="77"/>
    </location>
</feature>
<dbReference type="InterPro" id="IPR050688">
    <property type="entry name" value="Zinc_finger/UBP_domain"/>
</dbReference>
<sequence>MPAAMEVLNSHREIGVQTNIVLGTLNVKFVIQDSEEDMVFSRQFSGVKTNTVFNGSSCRSEEADSNGQATSSPLTPVTSHQRAALQQNFPRLSENPGLPLYPPLSVIPSYGQSAFPTLPTSVLPAGVVTSSPLPQPRQPPSQPATRSEQILRSIQRSVGRETLPLASKQILRKPRKVVNPRPRNLLSRPWLANAVRAAAVASVQNGHTGDSQSSAAVPVSQPTVSSSNSNTSNPVRCSSVEVGEITESGRELKENDSSSKLKISMTVQGHDNEETEKRESNTRSVCHRLDDTKNDIDVSTKDSNIVHKSHESMNRNSLHSPSSEGDSDTASVTVKEEPHEEDFESCHVTNSSDSEGQNLDTHDFSPVGGDTSVDSSMMSPNGNQVHDHREISPTTKVTSSNPTPTIDSAVNSLAALSGMNSEHFFENFIGRNLHGAALQQDPVQRRHSFENGSSVFPPHGAFPHQDVRNSEDLNSSAPVSSFFTSYQPKGTFLNKEERDQRKERYKEFYRELTIIDNESGRRKPKFECRLCNAVSSRKDRMIDHIEFKHFNIRSYPCDGCNVKFSTYSNLAQHRKKQHGLDGVDIPRGQAAYNEQGLRVDKARHVRHLFFKIQDYNNTGFMNRSYQCKLCSYRSTRTDRMVIHIEAHHREYMCSKD</sequence>
<dbReference type="AlphaFoldDB" id="A0A1S3HJQ3"/>
<evidence type="ECO:0000313" key="9">
    <source>
        <dbReference type="RefSeq" id="XP_013386346.1"/>
    </source>
</evidence>
<dbReference type="KEGG" id="lak:106155870"/>
<dbReference type="GO" id="GO:0045944">
    <property type="term" value="P:positive regulation of transcription by RNA polymerase II"/>
    <property type="evidence" value="ECO:0007669"/>
    <property type="project" value="TreeGrafter"/>
</dbReference>
<evidence type="ECO:0000256" key="2">
    <source>
        <dbReference type="ARBA" id="ARBA00022737"/>
    </source>
</evidence>
<gene>
    <name evidence="9 10 11 12" type="primary">LOC106155870</name>
</gene>
<keyword evidence="1" id="KW-0479">Metal-binding</keyword>
<dbReference type="PROSITE" id="PS50157">
    <property type="entry name" value="ZINC_FINGER_C2H2_2"/>
    <property type="match status" value="1"/>
</dbReference>
<feature type="compositionally biased region" description="Polar residues" evidence="6">
    <location>
        <begin position="347"/>
        <end position="359"/>
    </location>
</feature>
<feature type="compositionally biased region" description="Polar residues" evidence="6">
    <location>
        <begin position="314"/>
        <end position="332"/>
    </location>
</feature>
<evidence type="ECO:0000259" key="7">
    <source>
        <dbReference type="PROSITE" id="PS50157"/>
    </source>
</evidence>
<evidence type="ECO:0000313" key="8">
    <source>
        <dbReference type="Proteomes" id="UP000085678"/>
    </source>
</evidence>
<feature type="region of interest" description="Disordered" evidence="6">
    <location>
        <begin position="127"/>
        <end position="148"/>
    </location>
</feature>
<dbReference type="SUPFAM" id="SSF57667">
    <property type="entry name" value="beta-beta-alpha zinc fingers"/>
    <property type="match status" value="1"/>
</dbReference>
<feature type="compositionally biased region" description="Polar residues" evidence="6">
    <location>
        <begin position="372"/>
        <end position="384"/>
    </location>
</feature>
<dbReference type="GO" id="GO:0005634">
    <property type="term" value="C:nucleus"/>
    <property type="evidence" value="ECO:0007669"/>
    <property type="project" value="TreeGrafter"/>
</dbReference>
<dbReference type="Proteomes" id="UP000085678">
    <property type="component" value="Unplaced"/>
</dbReference>
<feature type="compositionally biased region" description="Pro residues" evidence="6">
    <location>
        <begin position="133"/>
        <end position="142"/>
    </location>
</feature>
<dbReference type="GO" id="GO:0008270">
    <property type="term" value="F:zinc ion binding"/>
    <property type="evidence" value="ECO:0007669"/>
    <property type="project" value="UniProtKB-KW"/>
</dbReference>
<protein>
    <submittedName>
        <fullName evidence="9 10">Endochitinase A</fullName>
    </submittedName>
</protein>
<dbReference type="RefSeq" id="XP_013386348.1">
    <property type="nucleotide sequence ID" value="XM_013530894.1"/>
</dbReference>
<evidence type="ECO:0000256" key="1">
    <source>
        <dbReference type="ARBA" id="ARBA00022723"/>
    </source>
</evidence>
<dbReference type="RefSeq" id="XP_013386346.1">
    <property type="nucleotide sequence ID" value="XM_013530892.2"/>
</dbReference>